<protein>
    <submittedName>
        <fullName evidence="2">Uncharacterized protein</fullName>
    </submittedName>
</protein>
<dbReference type="EMBL" id="BONG01000051">
    <property type="protein sequence ID" value="GIF92824.1"/>
    <property type="molecule type" value="Genomic_DNA"/>
</dbReference>
<sequence>MLSRIPLRPRTVVALGLAGVVAVIVALGKLLADPTSPVTSSVQPTIAAPSAVDPHEGDDGVVRLDPTPSPMKAKNGPQAISVATKFAQQWIKHDRSATAWLDSLRPHCTEALVAELDGVDPAGVPADRITGAARMEALADSFVEVVVPIDAGLLRLRLVASQDRWLVDGVDWERE</sequence>
<name>A0A8J3KB98_9ACTN</name>
<evidence type="ECO:0000256" key="1">
    <source>
        <dbReference type="SAM" id="MobiDB-lite"/>
    </source>
</evidence>
<evidence type="ECO:0000313" key="2">
    <source>
        <dbReference type="EMBL" id="GIF92824.1"/>
    </source>
</evidence>
<gene>
    <name evidence="2" type="ORF">Cch02nite_62680</name>
</gene>
<feature type="region of interest" description="Disordered" evidence="1">
    <location>
        <begin position="38"/>
        <end position="58"/>
    </location>
</feature>
<evidence type="ECO:0000313" key="3">
    <source>
        <dbReference type="Proteomes" id="UP000619293"/>
    </source>
</evidence>
<dbReference type="RefSeq" id="WP_191844250.1">
    <property type="nucleotide sequence ID" value="NZ_BAAALB010000025.1"/>
</dbReference>
<proteinExistence type="predicted"/>
<reference evidence="2 3" key="1">
    <citation type="submission" date="2021-01" db="EMBL/GenBank/DDBJ databases">
        <title>Whole genome shotgun sequence of Catellatospora chokoriensis NBRC 107358.</title>
        <authorList>
            <person name="Komaki H."/>
            <person name="Tamura T."/>
        </authorList>
    </citation>
    <scope>NUCLEOTIDE SEQUENCE [LARGE SCALE GENOMIC DNA]</scope>
    <source>
        <strain evidence="2 3">NBRC 107358</strain>
    </source>
</reference>
<comment type="caution">
    <text evidence="2">The sequence shown here is derived from an EMBL/GenBank/DDBJ whole genome shotgun (WGS) entry which is preliminary data.</text>
</comment>
<accession>A0A8J3KB98</accession>
<dbReference type="Proteomes" id="UP000619293">
    <property type="component" value="Unassembled WGS sequence"/>
</dbReference>
<dbReference type="AlphaFoldDB" id="A0A8J3KB98"/>
<keyword evidence="3" id="KW-1185">Reference proteome</keyword>
<organism evidence="2 3">
    <name type="scientific">Catellatospora chokoriensis</name>
    <dbReference type="NCBI Taxonomy" id="310353"/>
    <lineage>
        <taxon>Bacteria</taxon>
        <taxon>Bacillati</taxon>
        <taxon>Actinomycetota</taxon>
        <taxon>Actinomycetes</taxon>
        <taxon>Micromonosporales</taxon>
        <taxon>Micromonosporaceae</taxon>
        <taxon>Catellatospora</taxon>
    </lineage>
</organism>